<gene>
    <name evidence="2" type="ORF">RMAR00112_LOCUS4144</name>
    <name evidence="3" type="ORF">RMAR00112_LOCUS4146</name>
    <name evidence="4" type="ORF">RMAR00112_LOCUS4149</name>
    <name evidence="5" type="ORF">RMAR00112_LOCUS4152</name>
</gene>
<protein>
    <submittedName>
        <fullName evidence="4">Uncharacterized protein</fullName>
    </submittedName>
</protein>
<name>A0A7S2ZCV1_9RHOD</name>
<feature type="compositionally biased region" description="Basic and acidic residues" evidence="1">
    <location>
        <begin position="151"/>
        <end position="163"/>
    </location>
</feature>
<feature type="region of interest" description="Disordered" evidence="1">
    <location>
        <begin position="135"/>
        <end position="189"/>
    </location>
</feature>
<proteinExistence type="predicted"/>
<feature type="region of interest" description="Disordered" evidence="1">
    <location>
        <begin position="204"/>
        <end position="224"/>
    </location>
</feature>
<evidence type="ECO:0000313" key="2">
    <source>
        <dbReference type="EMBL" id="CAE0036194.1"/>
    </source>
</evidence>
<accession>A0A7S2ZCV1</accession>
<organism evidence="4">
    <name type="scientific">Rhodosorus marinus</name>
    <dbReference type="NCBI Taxonomy" id="101924"/>
    <lineage>
        <taxon>Eukaryota</taxon>
        <taxon>Rhodophyta</taxon>
        <taxon>Stylonematophyceae</taxon>
        <taxon>Stylonematales</taxon>
        <taxon>Stylonemataceae</taxon>
        <taxon>Rhodosorus</taxon>
    </lineage>
</organism>
<dbReference type="EMBL" id="HBHW01005570">
    <property type="protein sequence ID" value="CAE0036202.1"/>
    <property type="molecule type" value="Transcribed_RNA"/>
</dbReference>
<evidence type="ECO:0000313" key="3">
    <source>
        <dbReference type="EMBL" id="CAE0036196.1"/>
    </source>
</evidence>
<dbReference type="AlphaFoldDB" id="A0A7S2ZCV1"/>
<dbReference type="EMBL" id="HBHW01005564">
    <property type="protein sequence ID" value="CAE0036196.1"/>
    <property type="molecule type" value="Transcribed_RNA"/>
</dbReference>
<dbReference type="EMBL" id="HBHW01005567">
    <property type="protein sequence ID" value="CAE0036199.1"/>
    <property type="molecule type" value="Transcribed_RNA"/>
</dbReference>
<evidence type="ECO:0000313" key="4">
    <source>
        <dbReference type="EMBL" id="CAE0036199.1"/>
    </source>
</evidence>
<evidence type="ECO:0000256" key="1">
    <source>
        <dbReference type="SAM" id="MobiDB-lite"/>
    </source>
</evidence>
<sequence length="313" mass="35250">MSVRMKAMNKESPQILGLRKEVKEKGLEVGKLKEKMRDLKELALAEDTTAKAFEAFRAGPEAFAKEIKREIVPDIATGKISDAKSSLYTEKQMQDMENNRGLGNLSKENGAAEQINGVEVATVEEIEVGEIEIEIEEGGEVAAETITDIVNDPHAEKAEKDSEPADSSKAGQDEDPANPPRTILVDEEEKGNVSALLAKFKDMEMKSEHESKLAKSEERRRAEARKAMQLAADAREREQKLTQFAEMRKDREARIAEITDTKVESDFYEKWPYGEPHKQELLVKYLSELSEHLDKEKATLEVQISELERVIAY</sequence>
<evidence type="ECO:0000313" key="5">
    <source>
        <dbReference type="EMBL" id="CAE0036202.1"/>
    </source>
</evidence>
<dbReference type="EMBL" id="HBHW01005562">
    <property type="protein sequence ID" value="CAE0036194.1"/>
    <property type="molecule type" value="Transcribed_RNA"/>
</dbReference>
<reference evidence="4" key="1">
    <citation type="submission" date="2021-01" db="EMBL/GenBank/DDBJ databases">
        <authorList>
            <person name="Corre E."/>
            <person name="Pelletier E."/>
            <person name="Niang G."/>
            <person name="Scheremetjew M."/>
            <person name="Finn R."/>
            <person name="Kale V."/>
            <person name="Holt S."/>
            <person name="Cochrane G."/>
            <person name="Meng A."/>
            <person name="Brown T."/>
            <person name="Cohen L."/>
        </authorList>
    </citation>
    <scope>NUCLEOTIDE SEQUENCE</scope>
    <source>
        <strain evidence="4">CCMP 769</strain>
    </source>
</reference>